<comment type="caution">
    <text evidence="8">The sequence shown here is derived from an EMBL/GenBank/DDBJ whole genome shotgun (WGS) entry which is preliminary data.</text>
</comment>
<evidence type="ECO:0000256" key="4">
    <source>
        <dbReference type="ARBA" id="ARBA00022741"/>
    </source>
</evidence>
<dbReference type="PANTHER" id="PTHR24058">
    <property type="entry name" value="DUAL SPECIFICITY PROTEIN KINASE"/>
    <property type="match status" value="1"/>
</dbReference>
<dbReference type="GO" id="GO:0005856">
    <property type="term" value="C:cytoskeleton"/>
    <property type="evidence" value="ECO:0007669"/>
    <property type="project" value="TreeGrafter"/>
</dbReference>
<evidence type="ECO:0000256" key="7">
    <source>
        <dbReference type="SAM" id="MobiDB-lite"/>
    </source>
</evidence>
<evidence type="ECO:0000256" key="2">
    <source>
        <dbReference type="ARBA" id="ARBA00022527"/>
    </source>
</evidence>
<keyword evidence="4" id="KW-0547">Nucleotide-binding</keyword>
<evidence type="ECO:0008006" key="10">
    <source>
        <dbReference type="Google" id="ProtNLM"/>
    </source>
</evidence>
<keyword evidence="2" id="KW-0723">Serine/threonine-protein kinase</keyword>
<feature type="region of interest" description="Disordered" evidence="7">
    <location>
        <begin position="192"/>
        <end position="219"/>
    </location>
</feature>
<proteinExistence type="inferred from homology"/>
<dbReference type="GO" id="GO:0004674">
    <property type="term" value="F:protein serine/threonine kinase activity"/>
    <property type="evidence" value="ECO:0007669"/>
    <property type="project" value="UniProtKB-KW"/>
</dbReference>
<organism evidence="8 9">
    <name type="scientific">Protopolystoma xenopodis</name>
    <dbReference type="NCBI Taxonomy" id="117903"/>
    <lineage>
        <taxon>Eukaryota</taxon>
        <taxon>Metazoa</taxon>
        <taxon>Spiralia</taxon>
        <taxon>Lophotrochozoa</taxon>
        <taxon>Platyhelminthes</taxon>
        <taxon>Monogenea</taxon>
        <taxon>Polyopisthocotylea</taxon>
        <taxon>Polystomatidea</taxon>
        <taxon>Polystomatidae</taxon>
        <taxon>Protopolystoma</taxon>
    </lineage>
</organism>
<evidence type="ECO:0000313" key="8">
    <source>
        <dbReference type="EMBL" id="VEL43473.1"/>
    </source>
</evidence>
<keyword evidence="9" id="KW-1185">Reference proteome</keyword>
<evidence type="ECO:0000256" key="6">
    <source>
        <dbReference type="ARBA" id="ARBA00022840"/>
    </source>
</evidence>
<evidence type="ECO:0000256" key="1">
    <source>
        <dbReference type="ARBA" id="ARBA00008867"/>
    </source>
</evidence>
<dbReference type="GO" id="GO:0005524">
    <property type="term" value="F:ATP binding"/>
    <property type="evidence" value="ECO:0007669"/>
    <property type="project" value="UniProtKB-KW"/>
</dbReference>
<dbReference type="SUPFAM" id="SSF56112">
    <property type="entry name" value="Protein kinase-like (PK-like)"/>
    <property type="match status" value="1"/>
</dbReference>
<gene>
    <name evidence="8" type="ORF">PXEA_LOCUS36913</name>
</gene>
<dbReference type="AlphaFoldDB" id="A0A448XRZ5"/>
<dbReference type="InterPro" id="IPR011009">
    <property type="entry name" value="Kinase-like_dom_sf"/>
</dbReference>
<dbReference type="PANTHER" id="PTHR24058:SF22">
    <property type="entry name" value="DUAL SPECIFICITY TYROSINE-PHOSPHORYLATION-REGULATED KINASE 4"/>
    <property type="match status" value="1"/>
</dbReference>
<protein>
    <recommendedName>
        <fullName evidence="10">Protein kinase domain-containing protein</fullName>
    </recommendedName>
</protein>
<keyword evidence="3" id="KW-0808">Transferase</keyword>
<evidence type="ECO:0000256" key="3">
    <source>
        <dbReference type="ARBA" id="ARBA00022679"/>
    </source>
</evidence>
<name>A0A448XRZ5_9PLAT</name>
<keyword evidence="5" id="KW-0418">Kinase</keyword>
<sequence length="219" mass="23367">MSCIMEVLGVPPANLLHNSPRARHFFTSTGQPRYLLDQSSTATGPLDLMLDAPNSVHRSGGPSVGGAGRLHRSQTQVKPRSRPPGNKRGSPGSLDLVAALTSPVHSSLHGARLASKGSVDEMAEANGSLDFEPNAKLPGSSSSAAILDPDLIDFIRACLHWQPELRMTPAEAFHHPWIRKRHLPPLPGPILGQRMNGDSQGTSIYSDSPQSPGQSPFTL</sequence>
<evidence type="ECO:0000313" key="9">
    <source>
        <dbReference type="Proteomes" id="UP000784294"/>
    </source>
</evidence>
<feature type="compositionally biased region" description="Polar residues" evidence="7">
    <location>
        <begin position="196"/>
        <end position="219"/>
    </location>
</feature>
<accession>A0A448XRZ5</accession>
<comment type="similarity">
    <text evidence="1">Belongs to the protein kinase superfamily. CMGC Ser/Thr protein kinase family. MNB/DYRK subfamily.</text>
</comment>
<keyword evidence="6" id="KW-0067">ATP-binding</keyword>
<feature type="region of interest" description="Disordered" evidence="7">
    <location>
        <begin position="50"/>
        <end position="94"/>
    </location>
</feature>
<dbReference type="EMBL" id="CAAALY010281770">
    <property type="protein sequence ID" value="VEL43473.1"/>
    <property type="molecule type" value="Genomic_DNA"/>
</dbReference>
<dbReference type="GO" id="GO:0005737">
    <property type="term" value="C:cytoplasm"/>
    <property type="evidence" value="ECO:0007669"/>
    <property type="project" value="TreeGrafter"/>
</dbReference>
<dbReference type="Proteomes" id="UP000784294">
    <property type="component" value="Unassembled WGS sequence"/>
</dbReference>
<evidence type="ECO:0000256" key="5">
    <source>
        <dbReference type="ARBA" id="ARBA00022777"/>
    </source>
</evidence>
<dbReference type="InterPro" id="IPR050494">
    <property type="entry name" value="Ser_Thr_dual-spec_kinase"/>
</dbReference>
<reference evidence="8" key="1">
    <citation type="submission" date="2018-11" db="EMBL/GenBank/DDBJ databases">
        <authorList>
            <consortium name="Pathogen Informatics"/>
        </authorList>
    </citation>
    <scope>NUCLEOTIDE SEQUENCE</scope>
</reference>
<dbReference type="Gene3D" id="1.10.510.10">
    <property type="entry name" value="Transferase(Phosphotransferase) domain 1"/>
    <property type="match status" value="1"/>
</dbReference>
<dbReference type="OrthoDB" id="6246749at2759"/>